<dbReference type="Proteomes" id="UP000244803">
    <property type="component" value="Chromosome 4"/>
</dbReference>
<evidence type="ECO:0000313" key="2">
    <source>
        <dbReference type="Proteomes" id="UP000244803"/>
    </source>
</evidence>
<reference evidence="1" key="1">
    <citation type="submission" date="2022-07" db="EMBL/GenBank/DDBJ databases">
        <title>Evaluation of T. orientalis genome assembly methods using nanopore sequencing and analysis of variation between genomes.</title>
        <authorList>
            <person name="Yam J."/>
            <person name="Micallef M.L."/>
            <person name="Liu M."/>
            <person name="Djordjevic S.P."/>
            <person name="Bogema D.R."/>
            <person name="Jenkins C."/>
        </authorList>
    </citation>
    <scope>NUCLEOTIDE SEQUENCE</scope>
    <source>
        <strain evidence="1">Fish Creek</strain>
    </source>
</reference>
<dbReference type="AlphaFoldDB" id="A0A976SKW1"/>
<accession>A0A976SKW1</accession>
<gene>
    <name evidence="1" type="ORF">MACJ_003964</name>
</gene>
<name>A0A976SKW1_THEOR</name>
<protein>
    <submittedName>
        <fullName evidence="1">Uncharacterized protein</fullName>
    </submittedName>
</protein>
<sequence>MRHALGTCELKSSGLLLELPLPLPLPLPTCRNLSCSKLL</sequence>
<evidence type="ECO:0000313" key="1">
    <source>
        <dbReference type="EMBL" id="UVC54418.1"/>
    </source>
</evidence>
<organism evidence="1 2">
    <name type="scientific">Theileria orientalis</name>
    <dbReference type="NCBI Taxonomy" id="68886"/>
    <lineage>
        <taxon>Eukaryota</taxon>
        <taxon>Sar</taxon>
        <taxon>Alveolata</taxon>
        <taxon>Apicomplexa</taxon>
        <taxon>Aconoidasida</taxon>
        <taxon>Piroplasmida</taxon>
        <taxon>Theileriidae</taxon>
        <taxon>Theileria</taxon>
    </lineage>
</organism>
<proteinExistence type="predicted"/>
<dbReference type="EMBL" id="CP056067">
    <property type="protein sequence ID" value="UVC54418.1"/>
    <property type="molecule type" value="Genomic_DNA"/>
</dbReference>